<dbReference type="InterPro" id="IPR032675">
    <property type="entry name" value="LRR_dom_sf"/>
</dbReference>
<dbReference type="Gene3D" id="3.80.10.10">
    <property type="entry name" value="Ribonuclease Inhibitor"/>
    <property type="match status" value="1"/>
</dbReference>
<dbReference type="SUPFAM" id="SSF52047">
    <property type="entry name" value="RNI-like"/>
    <property type="match status" value="1"/>
</dbReference>
<dbReference type="AlphaFoldDB" id="A0A1J8QEV0"/>
<dbReference type="EMBL" id="LVVM01001030">
    <property type="protein sequence ID" value="OJA19469.1"/>
    <property type="molecule type" value="Genomic_DNA"/>
</dbReference>
<proteinExistence type="predicted"/>
<keyword evidence="2" id="KW-1185">Reference proteome</keyword>
<evidence type="ECO:0000313" key="1">
    <source>
        <dbReference type="EMBL" id="OJA19469.1"/>
    </source>
</evidence>
<evidence type="ECO:0008006" key="3">
    <source>
        <dbReference type="Google" id="ProtNLM"/>
    </source>
</evidence>
<reference evidence="1 2" key="1">
    <citation type="submission" date="2016-03" db="EMBL/GenBank/DDBJ databases">
        <title>Comparative genomics of the ectomycorrhizal sister species Rhizopogon vinicolor and Rhizopogon vesiculosus (Basidiomycota: Boletales) reveals a divergence of the mating type B locus.</title>
        <authorList>
            <person name="Mujic A.B."/>
            <person name="Kuo A."/>
            <person name="Tritt A."/>
            <person name="Lipzen A."/>
            <person name="Chen C."/>
            <person name="Johnson J."/>
            <person name="Sharma A."/>
            <person name="Barry K."/>
            <person name="Grigoriev I.V."/>
            <person name="Spatafora J.W."/>
        </authorList>
    </citation>
    <scope>NUCLEOTIDE SEQUENCE [LARGE SCALE GENOMIC DNA]</scope>
    <source>
        <strain evidence="1 2">AM-OR11-056</strain>
    </source>
</reference>
<dbReference type="CDD" id="cd09917">
    <property type="entry name" value="F-box_SF"/>
    <property type="match status" value="1"/>
</dbReference>
<sequence>MSNNEEHPKPNSNQDNIPPVLKLPPEVLDYCWGYLRRPDLFQLSRVCRVFWGTSRFRIFQLLTVNLSSPPILLFNQKLVLRSTKKSSKTPEHAITRLASFYSDPGARELWDMVQAWTVAAALGTFFLVHLEKHEQSITPRCVNTVFQFLSCSRNLRSLELARLDLGRELWVTLQRLPALETLRLLSCFFSPSSYLEPLKLKELEIAGGSFNSRPIDEYLVSVLCNPAYLEKLTLIDPFVTHTVLAALSSMEHFPHLTYLSVLVKSSSRCHFVKFLAAIPSLTILNISPLSGDITPAQPLPALSFLRSYNGYPHLLSHIVPGRPIDRVCLVLLVVATSKEDNQPDDYAFHTDLVSHLLDISRSAVPVRRLKLEYFLPTLQRFSAIARYLPNLHCLDLALIPFPPQLIPEDLITSNLEELDYASNLLDILDTMGIVLSWLTTGRASLPPKLQTLRLSYSPGWSDHALSVEGIPQRVIIYCLHGWYPSLCEVQMGVYRWWREGGHWSLEILDSEEA</sequence>
<dbReference type="InterPro" id="IPR036047">
    <property type="entry name" value="F-box-like_dom_sf"/>
</dbReference>
<dbReference type="SUPFAM" id="SSF81383">
    <property type="entry name" value="F-box domain"/>
    <property type="match status" value="1"/>
</dbReference>
<dbReference type="OrthoDB" id="2663687at2759"/>
<protein>
    <recommendedName>
        <fullName evidence="3">F-box domain-containing protein</fullName>
    </recommendedName>
</protein>
<gene>
    <name evidence="1" type="ORF">AZE42_04915</name>
</gene>
<comment type="caution">
    <text evidence="1">The sequence shown here is derived from an EMBL/GenBank/DDBJ whole genome shotgun (WGS) entry which is preliminary data.</text>
</comment>
<evidence type="ECO:0000313" key="2">
    <source>
        <dbReference type="Proteomes" id="UP000183567"/>
    </source>
</evidence>
<dbReference type="Proteomes" id="UP000183567">
    <property type="component" value="Unassembled WGS sequence"/>
</dbReference>
<name>A0A1J8QEV0_9AGAM</name>
<dbReference type="STRING" id="180088.A0A1J8QEV0"/>
<organism evidence="1 2">
    <name type="scientific">Rhizopogon vesiculosus</name>
    <dbReference type="NCBI Taxonomy" id="180088"/>
    <lineage>
        <taxon>Eukaryota</taxon>
        <taxon>Fungi</taxon>
        <taxon>Dikarya</taxon>
        <taxon>Basidiomycota</taxon>
        <taxon>Agaricomycotina</taxon>
        <taxon>Agaricomycetes</taxon>
        <taxon>Agaricomycetidae</taxon>
        <taxon>Boletales</taxon>
        <taxon>Suillineae</taxon>
        <taxon>Rhizopogonaceae</taxon>
        <taxon>Rhizopogon</taxon>
    </lineage>
</organism>
<accession>A0A1J8QEV0</accession>